<evidence type="ECO:0000313" key="14">
    <source>
        <dbReference type="Proteomes" id="UP000235392"/>
    </source>
</evidence>
<evidence type="ECO:0000256" key="6">
    <source>
        <dbReference type="ARBA" id="ARBA00022691"/>
    </source>
</evidence>
<comment type="caution">
    <text evidence="13">The sequence shown here is derived from an EMBL/GenBank/DDBJ whole genome shotgun (WGS) entry which is preliminary data.</text>
</comment>
<dbReference type="AlphaFoldDB" id="A0A2N5UBY3"/>
<accession>A0A2N5UBY3</accession>
<evidence type="ECO:0000259" key="11">
    <source>
        <dbReference type="Pfam" id="PF07780"/>
    </source>
</evidence>
<dbReference type="InterPro" id="IPR012920">
    <property type="entry name" value="rRNA_MeTfrase_SPB1-like_C"/>
</dbReference>
<evidence type="ECO:0000256" key="7">
    <source>
        <dbReference type="ARBA" id="ARBA00023242"/>
    </source>
</evidence>
<dbReference type="InterPro" id="IPR002877">
    <property type="entry name" value="RNA_MeTrfase_FtsJ_dom"/>
</dbReference>
<keyword evidence="7 8" id="KW-0539">Nucleus</keyword>
<sequence length="894" mass="101436">MGKREKKTGKGRLDKYYRLAKEQGYRARSAFKLIQLNKRYQFLESARCCIDLCAAPGGWLQVAAKWMPANSLILGVDLVPIKPIPKVVTATEDIRTQSCRMWLRSELKDWKADVVLHDGAPNVGTAWVQDAFSQSELVLHALKLATEMLAPNGTFISKVFRSKDYNSLLYIFNQLFKKVEATKPPSSRNVSAEIFVVCQGFLAPKKIDPRLLDPAHVFKDVELTKKVTDDQAEASSSKLTPNAQNVFKPEKKRRTREGYDEGDYTLHKSSSASALINARDPVSILGVANCIKFDDSQQDQAIYKLKATTAEIKTSLTDLKVLGKGDFKKILKWRTIVRELLGIDSKPVDQPVSEPPAEVEPMDEETIMKEELARIRTEKNLENKRERRRLNEKRTRDVQRMQLQMTTPMDIGIENADGEVFGLQNMDSHDLSSEDDMQYSDGEDDSGSLIFTDTGEGEDDEELSEDEAKLKTLEEGLELAYDDYQENQLRKDSKRKAREEARRSKHSEHQEAEWTGCNDQNELADEDNDEIGSGDDIEVVRQKRVKFQKGFEENDDDSDSDGEDVTLQAARIVASRKEQGSAAQPIPAKKPKLLVNFEDPTDKSTEAQASAADLWFDQPVFKALGGIDSLVPEGSEDSEIDQDESHVNDGSICFDDDEDRNYLESPEAEESDSEMETFEPTSTGGIWDEELPDPDEKNAEIIREKGLLTPQAIQLALDLVNRKKTKDQLIDSGFKRDAFFDDKNELPTWFLDDEMRHFREHVPVTKEAVKILRDKMRALDARPIKKIAEAKGRKKLRTLRRIEKAQSKANTVNETSDLTEKEKSLEITKLMSRMHKTPKTKSDIKIVVAKGANRGQKGRPRGVKGRYKMVDARGRKELRAQKRKERASSKRKRK</sequence>
<dbReference type="PANTHER" id="PTHR10920:SF13">
    <property type="entry name" value="PRE-RRNA 2'-O-RIBOSE RNA METHYLTRANSFERASE FTSJ3"/>
    <property type="match status" value="1"/>
</dbReference>
<feature type="compositionally biased region" description="Basic and acidic residues" evidence="9">
    <location>
        <begin position="497"/>
        <end position="512"/>
    </location>
</feature>
<evidence type="ECO:0000256" key="3">
    <source>
        <dbReference type="ARBA" id="ARBA00022552"/>
    </source>
</evidence>
<dbReference type="GO" id="GO:0000466">
    <property type="term" value="P:maturation of 5.8S rRNA from tricistronic rRNA transcript (SSU-rRNA, 5.8S rRNA, LSU-rRNA)"/>
    <property type="evidence" value="ECO:0007669"/>
    <property type="project" value="TreeGrafter"/>
</dbReference>
<dbReference type="InterPro" id="IPR028589">
    <property type="entry name" value="SPB1-like"/>
</dbReference>
<gene>
    <name evidence="13" type="ORF">PCASD_08613</name>
</gene>
<keyword evidence="5 8" id="KW-0808">Transferase</keyword>
<evidence type="ECO:0000256" key="9">
    <source>
        <dbReference type="SAM" id="MobiDB-lite"/>
    </source>
</evidence>
<feature type="binding site" evidence="8">
    <location>
        <position position="59"/>
    </location>
    <ligand>
        <name>S-adenosyl-L-methionine</name>
        <dbReference type="ChEBI" id="CHEBI:59789"/>
    </ligand>
</feature>
<dbReference type="Proteomes" id="UP000235392">
    <property type="component" value="Unassembled WGS sequence"/>
</dbReference>
<dbReference type="GO" id="GO:0016435">
    <property type="term" value="F:rRNA (guanine) methyltransferase activity"/>
    <property type="evidence" value="ECO:0007669"/>
    <property type="project" value="TreeGrafter"/>
</dbReference>
<feature type="region of interest" description="Disordered" evidence="9">
    <location>
        <begin position="850"/>
        <end position="894"/>
    </location>
</feature>
<dbReference type="Gene3D" id="3.40.50.150">
    <property type="entry name" value="Vaccinia Virus protein VP39"/>
    <property type="match status" value="1"/>
</dbReference>
<feature type="region of interest" description="Disordered" evidence="9">
    <location>
        <begin position="482"/>
        <end position="537"/>
    </location>
</feature>
<feature type="binding site" evidence="8">
    <location>
        <position position="118"/>
    </location>
    <ligand>
        <name>S-adenosyl-L-methionine</name>
        <dbReference type="ChEBI" id="CHEBI:59789"/>
    </ligand>
</feature>
<evidence type="ECO:0000256" key="8">
    <source>
        <dbReference type="HAMAP-Rule" id="MF_03163"/>
    </source>
</evidence>
<evidence type="ECO:0000256" key="4">
    <source>
        <dbReference type="ARBA" id="ARBA00022603"/>
    </source>
</evidence>
<name>A0A2N5UBY3_9BASI</name>
<feature type="compositionally biased region" description="Acidic residues" evidence="9">
    <location>
        <begin position="455"/>
        <end position="465"/>
    </location>
</feature>
<dbReference type="Pfam" id="PF01728">
    <property type="entry name" value="FtsJ"/>
    <property type="match status" value="1"/>
</dbReference>
<evidence type="ECO:0000256" key="1">
    <source>
        <dbReference type="ARBA" id="ARBA00004604"/>
    </source>
</evidence>
<evidence type="ECO:0000259" key="10">
    <source>
        <dbReference type="Pfam" id="PF01728"/>
    </source>
</evidence>
<dbReference type="InterPro" id="IPR029063">
    <property type="entry name" value="SAM-dependent_MTases_sf"/>
</dbReference>
<comment type="subcellular location">
    <subcellularLocation>
        <location evidence="1 8">Nucleus</location>
        <location evidence="1 8">Nucleolus</location>
    </subcellularLocation>
</comment>
<keyword evidence="6 8" id="KW-0949">S-adenosyl-L-methionine</keyword>
<dbReference type="InterPro" id="IPR024576">
    <property type="entry name" value="rRNA_MeTfrase_Spb1_DUF3381"/>
</dbReference>
<dbReference type="Pfam" id="PF11861">
    <property type="entry name" value="DUF3381"/>
    <property type="match status" value="1"/>
</dbReference>
<keyword evidence="2 8" id="KW-0690">Ribosome biogenesis</keyword>
<dbReference type="HAMAP" id="MF_01547">
    <property type="entry name" value="RNA_methyltr_E"/>
    <property type="match status" value="1"/>
</dbReference>
<feature type="compositionally biased region" description="Basic residues" evidence="9">
    <location>
        <begin position="856"/>
        <end position="867"/>
    </location>
</feature>
<proteinExistence type="inferred from homology"/>
<dbReference type="InterPro" id="IPR050082">
    <property type="entry name" value="RNA_methyltr_RlmE"/>
</dbReference>
<feature type="domain" description="Ribosomal RNA methyltransferase SPB1-like C-terminal" evidence="11">
    <location>
        <begin position="672"/>
        <end position="886"/>
    </location>
</feature>
<dbReference type="HAMAP" id="MF_03163">
    <property type="entry name" value="RNA_methyltr_E_SPB1"/>
    <property type="match status" value="1"/>
</dbReference>
<feature type="domain" description="DUF3381" evidence="12">
    <location>
        <begin position="249"/>
        <end position="400"/>
    </location>
</feature>
<feature type="binding site" evidence="8">
    <location>
        <position position="57"/>
    </location>
    <ligand>
        <name>S-adenosyl-L-methionine</name>
        <dbReference type="ChEBI" id="CHEBI:59789"/>
    </ligand>
</feature>
<protein>
    <submittedName>
        <fullName evidence="13">Uncharacterized protein</fullName>
    </submittedName>
</protein>
<evidence type="ECO:0000313" key="13">
    <source>
        <dbReference type="EMBL" id="PLW35236.1"/>
    </source>
</evidence>
<feature type="active site" description="Proton acceptor" evidence="8">
    <location>
        <position position="158"/>
    </location>
</feature>
<dbReference type="SUPFAM" id="SSF53335">
    <property type="entry name" value="S-adenosyl-L-methionine-dependent methyltransferases"/>
    <property type="match status" value="1"/>
</dbReference>
<feature type="compositionally biased region" description="Basic residues" evidence="9">
    <location>
        <begin position="881"/>
        <end position="894"/>
    </location>
</feature>
<dbReference type="GO" id="GO:0005730">
    <property type="term" value="C:nucleolus"/>
    <property type="evidence" value="ECO:0007669"/>
    <property type="project" value="UniProtKB-SubCell"/>
</dbReference>
<keyword evidence="3 8" id="KW-0698">rRNA processing</keyword>
<dbReference type="GO" id="GO:0008650">
    <property type="term" value="F:rRNA (uridine-2'-O-)-methyltransferase activity"/>
    <property type="evidence" value="ECO:0007669"/>
    <property type="project" value="TreeGrafter"/>
</dbReference>
<dbReference type="Pfam" id="PF07780">
    <property type="entry name" value="Spb1_C"/>
    <property type="match status" value="1"/>
</dbReference>
<reference evidence="13 14" key="1">
    <citation type="submission" date="2017-11" db="EMBL/GenBank/DDBJ databases">
        <title>De novo assembly and phasing of dikaryotic genomes from two isolates of Puccinia coronata f. sp. avenae, the causal agent of oat crown rust.</title>
        <authorList>
            <person name="Miller M.E."/>
            <person name="Zhang Y."/>
            <person name="Omidvar V."/>
            <person name="Sperschneider J."/>
            <person name="Schwessinger B."/>
            <person name="Raley C."/>
            <person name="Palmer J.M."/>
            <person name="Garnica D."/>
            <person name="Upadhyaya N."/>
            <person name="Rathjen J."/>
            <person name="Taylor J.M."/>
            <person name="Park R.F."/>
            <person name="Dodds P.N."/>
            <person name="Hirsch C.D."/>
            <person name="Kianian S.F."/>
            <person name="Figueroa M."/>
        </authorList>
    </citation>
    <scope>NUCLEOTIDE SEQUENCE [LARGE SCALE GENOMIC DNA]</scope>
    <source>
        <strain evidence="13">12SD80</strain>
    </source>
</reference>
<dbReference type="GO" id="GO:0030687">
    <property type="term" value="C:preribosome, large subunit precursor"/>
    <property type="evidence" value="ECO:0007669"/>
    <property type="project" value="TreeGrafter"/>
</dbReference>
<organism evidence="13 14">
    <name type="scientific">Puccinia coronata f. sp. avenae</name>
    <dbReference type="NCBI Taxonomy" id="200324"/>
    <lineage>
        <taxon>Eukaryota</taxon>
        <taxon>Fungi</taxon>
        <taxon>Dikarya</taxon>
        <taxon>Basidiomycota</taxon>
        <taxon>Pucciniomycotina</taxon>
        <taxon>Pucciniomycetes</taxon>
        <taxon>Pucciniales</taxon>
        <taxon>Pucciniaceae</taxon>
        <taxon>Puccinia</taxon>
    </lineage>
</organism>
<feature type="region of interest" description="Disordered" evidence="9">
    <location>
        <begin position="426"/>
        <end position="467"/>
    </location>
</feature>
<dbReference type="EMBL" id="PGCI01000182">
    <property type="protein sequence ID" value="PLW35236.1"/>
    <property type="molecule type" value="Genomic_DNA"/>
</dbReference>
<feature type="compositionally biased region" description="Acidic residues" evidence="9">
    <location>
        <begin position="433"/>
        <end position="446"/>
    </location>
</feature>
<feature type="compositionally biased region" description="Basic and acidic residues" evidence="9">
    <location>
        <begin position="868"/>
        <end position="880"/>
    </location>
</feature>
<evidence type="ECO:0000256" key="5">
    <source>
        <dbReference type="ARBA" id="ARBA00022679"/>
    </source>
</evidence>
<evidence type="ECO:0000256" key="2">
    <source>
        <dbReference type="ARBA" id="ARBA00022517"/>
    </source>
</evidence>
<evidence type="ECO:0000259" key="12">
    <source>
        <dbReference type="Pfam" id="PF11861"/>
    </source>
</evidence>
<dbReference type="FunFam" id="3.40.50.150:FF:000004">
    <property type="entry name" value="AdoMet-dependent rRNA methyltransferase SPB1"/>
    <property type="match status" value="1"/>
</dbReference>
<dbReference type="GO" id="GO:0000463">
    <property type="term" value="P:maturation of LSU-rRNA from tricistronic rRNA transcript (SSU-rRNA, 5.8S rRNA, LSU-rRNA)"/>
    <property type="evidence" value="ECO:0007669"/>
    <property type="project" value="TreeGrafter"/>
</dbReference>
<dbReference type="PANTHER" id="PTHR10920">
    <property type="entry name" value="RIBOSOMAL RNA METHYLTRANSFERASE"/>
    <property type="match status" value="1"/>
</dbReference>
<feature type="binding site" evidence="8">
    <location>
        <position position="77"/>
    </location>
    <ligand>
        <name>S-adenosyl-L-methionine</name>
        <dbReference type="ChEBI" id="CHEBI:59789"/>
    </ligand>
</feature>
<feature type="binding site" evidence="8">
    <location>
        <position position="93"/>
    </location>
    <ligand>
        <name>S-adenosyl-L-methionine</name>
        <dbReference type="ChEBI" id="CHEBI:59789"/>
    </ligand>
</feature>
<comment type="similarity">
    <text evidence="8">Belongs to the class I-like SAM-binding methyltransferase superfamily. RNA methyltransferase RlmE family. SPB1 subfamily.</text>
</comment>
<dbReference type="InterPro" id="IPR015507">
    <property type="entry name" value="rRNA-MeTfrase_E"/>
</dbReference>
<feature type="compositionally biased region" description="Acidic residues" evidence="9">
    <location>
        <begin position="666"/>
        <end position="677"/>
    </location>
</feature>
<feature type="compositionally biased region" description="Acidic residues" evidence="9">
    <location>
        <begin position="522"/>
        <end position="537"/>
    </location>
</feature>
<feature type="region of interest" description="Disordered" evidence="9">
    <location>
        <begin position="631"/>
        <end position="693"/>
    </location>
</feature>
<keyword evidence="4 8" id="KW-0489">Methyltransferase</keyword>
<feature type="domain" description="Ribosomal RNA methyltransferase FtsJ" evidence="10">
    <location>
        <begin position="25"/>
        <end position="201"/>
    </location>
</feature>